<dbReference type="PANTHER" id="PTHR10900">
    <property type="entry name" value="PERIOSTIN-RELATED"/>
    <property type="match status" value="1"/>
</dbReference>
<keyword evidence="4" id="KW-1185">Reference proteome</keyword>
<evidence type="ECO:0000259" key="2">
    <source>
        <dbReference type="PROSITE" id="PS50213"/>
    </source>
</evidence>
<feature type="chain" id="PRO_5046679542" evidence="1">
    <location>
        <begin position="29"/>
        <end position="180"/>
    </location>
</feature>
<proteinExistence type="predicted"/>
<sequence>MRSVQVFFAKFLLAPMMLAALYCGSLQADESKTIAANAAGAEALSTLAAAVKAADLVDTLNSEGPFTVFAPTNDAFAALPAGTVETLLKPENKGKLQKILGYHVLPGKATAAVVMDLTKKGGGHAKVATVQGEELTLKVDGDKVTVTDTKGNTATVVQADIMSSNGVVHVIDGVLMPTKK</sequence>
<keyword evidence="1" id="KW-0732">Signal</keyword>
<dbReference type="SUPFAM" id="SSF82153">
    <property type="entry name" value="FAS1 domain"/>
    <property type="match status" value="1"/>
</dbReference>
<name>A0ABX4HVN8_9GAMM</name>
<dbReference type="InterPro" id="IPR000782">
    <property type="entry name" value="FAS1_domain"/>
</dbReference>
<dbReference type="PANTHER" id="PTHR10900:SF77">
    <property type="entry name" value="FI19380P1"/>
    <property type="match status" value="1"/>
</dbReference>
<dbReference type="EMBL" id="LRFG02000007">
    <property type="protein sequence ID" value="PCO04160.1"/>
    <property type="molecule type" value="Genomic_DNA"/>
</dbReference>
<dbReference type="SMART" id="SM00554">
    <property type="entry name" value="FAS1"/>
    <property type="match status" value="1"/>
</dbReference>
<organism evidence="3 4">
    <name type="scientific">Microbulbifer flavimaris</name>
    <dbReference type="NCBI Taxonomy" id="1781068"/>
    <lineage>
        <taxon>Bacteria</taxon>
        <taxon>Pseudomonadati</taxon>
        <taxon>Pseudomonadota</taxon>
        <taxon>Gammaproteobacteria</taxon>
        <taxon>Cellvibrionales</taxon>
        <taxon>Microbulbiferaceae</taxon>
        <taxon>Microbulbifer</taxon>
    </lineage>
</organism>
<evidence type="ECO:0000313" key="4">
    <source>
        <dbReference type="Proteomes" id="UP000218427"/>
    </source>
</evidence>
<dbReference type="Pfam" id="PF02469">
    <property type="entry name" value="Fasciclin"/>
    <property type="match status" value="1"/>
</dbReference>
<feature type="domain" description="FAS1" evidence="2">
    <location>
        <begin position="31"/>
        <end position="175"/>
    </location>
</feature>
<feature type="signal peptide" evidence="1">
    <location>
        <begin position="1"/>
        <end position="28"/>
    </location>
</feature>
<evidence type="ECO:0000313" key="3">
    <source>
        <dbReference type="EMBL" id="PCO04160.1"/>
    </source>
</evidence>
<dbReference type="Gene3D" id="2.30.180.10">
    <property type="entry name" value="FAS1 domain"/>
    <property type="match status" value="1"/>
</dbReference>
<evidence type="ECO:0000256" key="1">
    <source>
        <dbReference type="SAM" id="SignalP"/>
    </source>
</evidence>
<dbReference type="RefSeq" id="WP_082679643.1">
    <property type="nucleotide sequence ID" value="NZ_LRFG02000007.1"/>
</dbReference>
<accession>A0ABX4HVN8</accession>
<dbReference type="InterPro" id="IPR036378">
    <property type="entry name" value="FAS1_dom_sf"/>
</dbReference>
<dbReference type="InterPro" id="IPR050904">
    <property type="entry name" value="Adhesion/Biosynth-related"/>
</dbReference>
<gene>
    <name evidence="3" type="ORF">AWR36_014900</name>
</gene>
<dbReference type="PROSITE" id="PS50213">
    <property type="entry name" value="FAS1"/>
    <property type="match status" value="1"/>
</dbReference>
<dbReference type="Proteomes" id="UP000218427">
    <property type="component" value="Unassembled WGS sequence"/>
</dbReference>
<comment type="caution">
    <text evidence="3">The sequence shown here is derived from an EMBL/GenBank/DDBJ whole genome shotgun (WGS) entry which is preliminary data.</text>
</comment>
<reference evidence="3" key="1">
    <citation type="submission" date="2017-08" db="EMBL/GenBank/DDBJ databases">
        <title>Microbulbifer marisrubri sp. nov., a halophilic alphaproteobacterium isolated from marine sediment of the Yellow Sea, China.</title>
        <authorList>
            <person name="Zhang G."/>
            <person name="Xiong Q."/>
        </authorList>
    </citation>
    <scope>NUCLEOTIDE SEQUENCE [LARGE SCALE GENOMIC DNA]</scope>
    <source>
        <strain evidence="3">WRN-8</strain>
    </source>
</reference>
<protein>
    <submittedName>
        <fullName evidence="3">Beta-Ig-H3/fasciclin</fullName>
    </submittedName>
</protein>